<evidence type="ECO:0000313" key="11">
    <source>
        <dbReference type="EMBL" id="KAI1883545.1"/>
    </source>
</evidence>
<dbReference type="InterPro" id="IPR001870">
    <property type="entry name" value="B30.2/SPRY"/>
</dbReference>
<dbReference type="GO" id="GO:0008270">
    <property type="term" value="F:zinc ion binding"/>
    <property type="evidence" value="ECO:0007669"/>
    <property type="project" value="UniProtKB-KW"/>
</dbReference>
<dbReference type="InterPro" id="IPR001841">
    <property type="entry name" value="Znf_RING"/>
</dbReference>
<dbReference type="InterPro" id="IPR017907">
    <property type="entry name" value="Znf_RING_CS"/>
</dbReference>
<dbReference type="GO" id="GO:0045087">
    <property type="term" value="P:innate immune response"/>
    <property type="evidence" value="ECO:0007669"/>
    <property type="project" value="UniProtKB-KW"/>
</dbReference>
<feature type="domain" description="RING-type" evidence="8">
    <location>
        <begin position="15"/>
        <end position="55"/>
    </location>
</feature>
<dbReference type="InterPro" id="IPR043136">
    <property type="entry name" value="B30.2/SPRY_sf"/>
</dbReference>
<dbReference type="Gene3D" id="4.10.830.40">
    <property type="match status" value="1"/>
</dbReference>
<keyword evidence="4" id="KW-0862">Zinc</keyword>
<evidence type="ECO:0000256" key="7">
    <source>
        <dbReference type="SAM" id="Coils"/>
    </source>
</evidence>
<evidence type="ECO:0000256" key="6">
    <source>
        <dbReference type="PROSITE-ProRule" id="PRU00024"/>
    </source>
</evidence>
<evidence type="ECO:0000256" key="5">
    <source>
        <dbReference type="ARBA" id="ARBA00022859"/>
    </source>
</evidence>
<dbReference type="FunFam" id="2.60.120.920:FF:000004">
    <property type="entry name" value="Butyrophilin subfamily 1 member A1"/>
    <property type="match status" value="1"/>
</dbReference>
<evidence type="ECO:0000256" key="4">
    <source>
        <dbReference type="ARBA" id="ARBA00022833"/>
    </source>
</evidence>
<organism evidence="11 12">
    <name type="scientific">Albula goreensis</name>
    <dbReference type="NCBI Taxonomy" id="1534307"/>
    <lineage>
        <taxon>Eukaryota</taxon>
        <taxon>Metazoa</taxon>
        <taxon>Chordata</taxon>
        <taxon>Craniata</taxon>
        <taxon>Vertebrata</taxon>
        <taxon>Euteleostomi</taxon>
        <taxon>Actinopterygii</taxon>
        <taxon>Neopterygii</taxon>
        <taxon>Teleostei</taxon>
        <taxon>Albuliformes</taxon>
        <taxon>Albulidae</taxon>
        <taxon>Albula</taxon>
    </lineage>
</organism>
<dbReference type="Gene3D" id="3.30.40.10">
    <property type="entry name" value="Zinc/RING finger domain, C3HC4 (zinc finger)"/>
    <property type="match status" value="1"/>
</dbReference>
<dbReference type="InterPro" id="IPR006574">
    <property type="entry name" value="PRY"/>
</dbReference>
<dbReference type="InterPro" id="IPR013083">
    <property type="entry name" value="Znf_RING/FYVE/PHD"/>
</dbReference>
<keyword evidence="1" id="KW-0399">Innate immunity</keyword>
<dbReference type="SMART" id="SM00589">
    <property type="entry name" value="PRY"/>
    <property type="match status" value="1"/>
</dbReference>
<dbReference type="PANTHER" id="PTHR25465">
    <property type="entry name" value="B-BOX DOMAIN CONTAINING"/>
    <property type="match status" value="1"/>
</dbReference>
<dbReference type="InterPro" id="IPR003879">
    <property type="entry name" value="Butyrophylin_SPRY"/>
</dbReference>
<dbReference type="Pfam" id="PF15227">
    <property type="entry name" value="zf-C3HC4_4"/>
    <property type="match status" value="1"/>
</dbReference>
<dbReference type="CDD" id="cd13733">
    <property type="entry name" value="SPRY_PRY_C-I_1"/>
    <property type="match status" value="1"/>
</dbReference>
<dbReference type="SUPFAM" id="SSF57850">
    <property type="entry name" value="RING/U-box"/>
    <property type="match status" value="1"/>
</dbReference>
<dbReference type="InterPro" id="IPR003877">
    <property type="entry name" value="SPRY_dom"/>
</dbReference>
<evidence type="ECO:0000259" key="10">
    <source>
        <dbReference type="PROSITE" id="PS50188"/>
    </source>
</evidence>
<keyword evidence="3 6" id="KW-0863">Zinc-finger</keyword>
<evidence type="ECO:0000259" key="8">
    <source>
        <dbReference type="PROSITE" id="PS50089"/>
    </source>
</evidence>
<evidence type="ECO:0000256" key="2">
    <source>
        <dbReference type="ARBA" id="ARBA00022723"/>
    </source>
</evidence>
<feature type="coiled-coil region" evidence="7">
    <location>
        <begin position="276"/>
        <end position="303"/>
    </location>
</feature>
<dbReference type="Proteomes" id="UP000829720">
    <property type="component" value="Unassembled WGS sequence"/>
</dbReference>
<dbReference type="SUPFAM" id="SSF49899">
    <property type="entry name" value="Concanavalin A-like lectins/glucanases"/>
    <property type="match status" value="1"/>
</dbReference>
<dbReference type="InterPro" id="IPR013320">
    <property type="entry name" value="ConA-like_dom_sf"/>
</dbReference>
<reference evidence="11" key="1">
    <citation type="submission" date="2021-01" db="EMBL/GenBank/DDBJ databases">
        <authorList>
            <person name="Zahm M."/>
            <person name="Roques C."/>
            <person name="Cabau C."/>
            <person name="Klopp C."/>
            <person name="Donnadieu C."/>
            <person name="Jouanno E."/>
            <person name="Lampietro C."/>
            <person name="Louis A."/>
            <person name="Herpin A."/>
            <person name="Echchiki A."/>
            <person name="Berthelot C."/>
            <person name="Parey E."/>
            <person name="Roest-Crollius H."/>
            <person name="Braasch I."/>
            <person name="Postlethwait J."/>
            <person name="Bobe J."/>
            <person name="Montfort J."/>
            <person name="Bouchez O."/>
            <person name="Begum T."/>
            <person name="Mejri S."/>
            <person name="Adams A."/>
            <person name="Chen W.-J."/>
            <person name="Guiguen Y."/>
        </authorList>
    </citation>
    <scope>NUCLEOTIDE SEQUENCE</scope>
    <source>
        <tissue evidence="11">Blood</tissue>
    </source>
</reference>
<dbReference type="PROSITE" id="PS00518">
    <property type="entry name" value="ZF_RING_1"/>
    <property type="match status" value="1"/>
</dbReference>
<dbReference type="Gene3D" id="2.60.120.920">
    <property type="match status" value="1"/>
</dbReference>
<dbReference type="InterPro" id="IPR058030">
    <property type="entry name" value="TRIM8/14/16/25/29/45/65_CC"/>
</dbReference>
<dbReference type="EMBL" id="JAERUA010000023">
    <property type="protein sequence ID" value="KAI1883545.1"/>
    <property type="molecule type" value="Genomic_DNA"/>
</dbReference>
<dbReference type="PROSITE" id="PS50119">
    <property type="entry name" value="ZF_BBOX"/>
    <property type="match status" value="1"/>
</dbReference>
<dbReference type="PANTHER" id="PTHR25465:SF32">
    <property type="entry name" value="BLOODTHIRSTY-RELATED GENE FAMILY, MEMBER 16 ISOFORM X1-RELATED"/>
    <property type="match status" value="1"/>
</dbReference>
<dbReference type="SUPFAM" id="SSF57845">
    <property type="entry name" value="B-box zinc-binding domain"/>
    <property type="match status" value="1"/>
</dbReference>
<dbReference type="Pfam" id="PF25600">
    <property type="entry name" value="TRIM_CC"/>
    <property type="match status" value="1"/>
</dbReference>
<evidence type="ECO:0008006" key="13">
    <source>
        <dbReference type="Google" id="ProtNLM"/>
    </source>
</evidence>
<gene>
    <name evidence="11" type="ORF">AGOR_G00232690</name>
</gene>
<dbReference type="InterPro" id="IPR051051">
    <property type="entry name" value="E3_ubiq-ligase_TRIM/RNF"/>
</dbReference>
<dbReference type="SMART" id="SM00184">
    <property type="entry name" value="RING"/>
    <property type="match status" value="1"/>
</dbReference>
<dbReference type="PROSITE" id="PS50089">
    <property type="entry name" value="ZF_RING_2"/>
    <property type="match status" value="1"/>
</dbReference>
<dbReference type="PROSITE" id="PS50188">
    <property type="entry name" value="B302_SPRY"/>
    <property type="match status" value="1"/>
</dbReference>
<evidence type="ECO:0000313" key="12">
    <source>
        <dbReference type="Proteomes" id="UP000829720"/>
    </source>
</evidence>
<keyword evidence="2" id="KW-0479">Metal-binding</keyword>
<dbReference type="SMART" id="SM00449">
    <property type="entry name" value="SPRY"/>
    <property type="match status" value="1"/>
</dbReference>
<accession>A0A8T3CLB9</accession>
<dbReference type="Gene3D" id="3.30.160.60">
    <property type="entry name" value="Classic Zinc Finger"/>
    <property type="match status" value="1"/>
</dbReference>
<dbReference type="InterPro" id="IPR000315">
    <property type="entry name" value="Znf_B-box"/>
</dbReference>
<dbReference type="CDD" id="cd19769">
    <property type="entry name" value="Bbox2_TRIM16-like"/>
    <property type="match status" value="1"/>
</dbReference>
<dbReference type="Pfam" id="PF00643">
    <property type="entry name" value="zf-B_box"/>
    <property type="match status" value="1"/>
</dbReference>
<dbReference type="OrthoDB" id="6270329at2759"/>
<keyword evidence="7" id="KW-0175">Coiled coil</keyword>
<dbReference type="PRINTS" id="PR01407">
    <property type="entry name" value="BUTYPHLNCDUF"/>
</dbReference>
<proteinExistence type="predicted"/>
<sequence>MSLASNFLSEDQFRCSICLDIFTNPVSILCGHSFCMACLGGYWDSTDLYLCPLCKEPFERRPRLCVNRSFSEVTEVFKKMRASGTSQPVARPGEVACDICAGPRLRAVQSCLACLASFCQGHVASHSARYTKHTLVDPIPNLEDRMCKQHERLLDLFCENDQSCICLLCAKSDHREHSIIPLEEAVQEFKTQVERSMVDVQHMVQERMKKVEEIKHSVEISKESAEQEIADSVHILAELLSHTKDYLHFLQSFQSLSTPPCSKDWSEITVRADVNVGTVRTAISQIEETLKKLQRRLSESDLKKAQQHAVDITLDPSTANCWLVLSEDGKQVREGNAKLDVPDRPERFDVCICILGKEGFSSGRRYWEVQVGEKTEWDLGVARESVNRKGNIPVSPAEGYWTMCLRDGNEYSFCGELSIALQRHVRPQTIGVYVDYEAGQISFYDVEASSHIYTFNGTFTEKLYPFFSPYLSSGDNAAPLIIRPVGHTD</sequence>
<feature type="domain" description="B box-type" evidence="9">
    <location>
        <begin position="142"/>
        <end position="182"/>
    </location>
</feature>
<comment type="caution">
    <text evidence="11">The sequence shown here is derived from an EMBL/GenBank/DDBJ whole genome shotgun (WGS) entry which is preliminary data.</text>
</comment>
<keyword evidence="5" id="KW-0391">Immunity</keyword>
<dbReference type="Pfam" id="PF00622">
    <property type="entry name" value="SPRY"/>
    <property type="match status" value="1"/>
</dbReference>
<feature type="domain" description="B30.2/SPRY" evidence="10">
    <location>
        <begin position="292"/>
        <end position="485"/>
    </location>
</feature>
<protein>
    <recommendedName>
        <fullName evidence="13">E3 ubiquitin-protein ligase TRIM39-like</fullName>
    </recommendedName>
</protein>
<keyword evidence="12" id="KW-1185">Reference proteome</keyword>
<name>A0A8T3CLB9_9TELE</name>
<dbReference type="AlphaFoldDB" id="A0A8T3CLB9"/>
<evidence type="ECO:0000256" key="1">
    <source>
        <dbReference type="ARBA" id="ARBA00022588"/>
    </source>
</evidence>
<evidence type="ECO:0000256" key="3">
    <source>
        <dbReference type="ARBA" id="ARBA00022771"/>
    </source>
</evidence>
<evidence type="ECO:0000259" key="9">
    <source>
        <dbReference type="PROSITE" id="PS50119"/>
    </source>
</evidence>
<dbReference type="Pfam" id="PF13765">
    <property type="entry name" value="PRY"/>
    <property type="match status" value="1"/>
</dbReference>
<dbReference type="GO" id="GO:0005737">
    <property type="term" value="C:cytoplasm"/>
    <property type="evidence" value="ECO:0007669"/>
    <property type="project" value="UniProtKB-ARBA"/>
</dbReference>
<dbReference type="SMART" id="SM00336">
    <property type="entry name" value="BBOX"/>
    <property type="match status" value="1"/>
</dbReference>